<dbReference type="OrthoDB" id="9763467at2"/>
<dbReference type="SUPFAM" id="SSF54211">
    <property type="entry name" value="Ribosomal protein S5 domain 2-like"/>
    <property type="match status" value="1"/>
</dbReference>
<dbReference type="InterPro" id="IPR002099">
    <property type="entry name" value="MutL/Mlh/PMS"/>
</dbReference>
<organism evidence="8 9">
    <name type="scientific">Garciella nitratireducens DSM 15102</name>
    <dbReference type="NCBI Taxonomy" id="1121911"/>
    <lineage>
        <taxon>Bacteria</taxon>
        <taxon>Bacillati</taxon>
        <taxon>Bacillota</taxon>
        <taxon>Clostridia</taxon>
        <taxon>Eubacteriales</taxon>
        <taxon>Eubacteriaceae</taxon>
        <taxon>Garciella</taxon>
    </lineage>
</organism>
<feature type="region of interest" description="Disordered" evidence="5">
    <location>
        <begin position="383"/>
        <end position="403"/>
    </location>
</feature>
<dbReference type="InterPro" id="IPR036890">
    <property type="entry name" value="HATPase_C_sf"/>
</dbReference>
<dbReference type="HAMAP" id="MF_00149">
    <property type="entry name" value="DNA_mis_repair"/>
    <property type="match status" value="1"/>
</dbReference>
<dbReference type="SMART" id="SM01340">
    <property type="entry name" value="DNA_mis_repair"/>
    <property type="match status" value="1"/>
</dbReference>
<dbReference type="InterPro" id="IPR014762">
    <property type="entry name" value="DNA_mismatch_repair_CS"/>
</dbReference>
<dbReference type="PROSITE" id="PS00058">
    <property type="entry name" value="DNA_MISMATCH_REPAIR_1"/>
    <property type="match status" value="1"/>
</dbReference>
<name>A0A1T4JVH0_9FIRM</name>
<dbReference type="InterPro" id="IPR042121">
    <property type="entry name" value="MutL_C_regsub"/>
</dbReference>
<dbReference type="PANTHER" id="PTHR10073:SF12">
    <property type="entry name" value="DNA MISMATCH REPAIR PROTEIN MLH1"/>
    <property type="match status" value="1"/>
</dbReference>
<dbReference type="FunFam" id="3.30.565.10:FF:000003">
    <property type="entry name" value="DNA mismatch repair endonuclease MutL"/>
    <property type="match status" value="1"/>
</dbReference>
<dbReference type="Gene3D" id="3.30.565.10">
    <property type="entry name" value="Histidine kinase-like ATPase, C-terminal domain"/>
    <property type="match status" value="1"/>
</dbReference>
<evidence type="ECO:0000313" key="9">
    <source>
        <dbReference type="Proteomes" id="UP000196365"/>
    </source>
</evidence>
<dbReference type="Proteomes" id="UP000196365">
    <property type="component" value="Unassembled WGS sequence"/>
</dbReference>
<evidence type="ECO:0000259" key="6">
    <source>
        <dbReference type="SMART" id="SM00853"/>
    </source>
</evidence>
<dbReference type="Gene3D" id="3.30.230.10">
    <property type="match status" value="1"/>
</dbReference>
<dbReference type="InterPro" id="IPR037198">
    <property type="entry name" value="MutL_C_sf"/>
</dbReference>
<protein>
    <recommendedName>
        <fullName evidence="4">DNA mismatch repair protein MutL</fullName>
    </recommendedName>
</protein>
<dbReference type="GO" id="GO:0016887">
    <property type="term" value="F:ATP hydrolysis activity"/>
    <property type="evidence" value="ECO:0007669"/>
    <property type="project" value="InterPro"/>
</dbReference>
<dbReference type="Gene3D" id="3.30.1370.100">
    <property type="entry name" value="MutL, C-terminal domain, regulatory subdomain"/>
    <property type="match status" value="1"/>
</dbReference>
<dbReference type="GO" id="GO:0032300">
    <property type="term" value="C:mismatch repair complex"/>
    <property type="evidence" value="ECO:0007669"/>
    <property type="project" value="InterPro"/>
</dbReference>
<feature type="compositionally biased region" description="Basic and acidic residues" evidence="5">
    <location>
        <begin position="383"/>
        <end position="392"/>
    </location>
</feature>
<dbReference type="Pfam" id="PF13589">
    <property type="entry name" value="HATPase_c_3"/>
    <property type="match status" value="1"/>
</dbReference>
<keyword evidence="3 4" id="KW-0234">DNA repair</keyword>
<dbReference type="InterPro" id="IPR042120">
    <property type="entry name" value="MutL_C_dimsub"/>
</dbReference>
<dbReference type="InterPro" id="IPR020568">
    <property type="entry name" value="Ribosomal_Su5_D2-typ_SF"/>
</dbReference>
<dbReference type="GO" id="GO:0006298">
    <property type="term" value="P:mismatch repair"/>
    <property type="evidence" value="ECO:0007669"/>
    <property type="project" value="UniProtKB-UniRule"/>
</dbReference>
<evidence type="ECO:0000259" key="7">
    <source>
        <dbReference type="SMART" id="SM01340"/>
    </source>
</evidence>
<dbReference type="SUPFAM" id="SSF118116">
    <property type="entry name" value="DNA mismatch repair protein MutL"/>
    <property type="match status" value="1"/>
</dbReference>
<dbReference type="InterPro" id="IPR013507">
    <property type="entry name" value="DNA_mismatch_S5_2-like"/>
</dbReference>
<dbReference type="CDD" id="cd16926">
    <property type="entry name" value="HATPase_MutL-MLH-PMS-like"/>
    <property type="match status" value="1"/>
</dbReference>
<dbReference type="PANTHER" id="PTHR10073">
    <property type="entry name" value="DNA MISMATCH REPAIR PROTEIN MLH, PMS, MUTL"/>
    <property type="match status" value="1"/>
</dbReference>
<dbReference type="InterPro" id="IPR038973">
    <property type="entry name" value="MutL/Mlh/Pms-like"/>
</dbReference>
<dbReference type="InterPro" id="IPR020667">
    <property type="entry name" value="DNA_mismatch_repair_MutL"/>
</dbReference>
<dbReference type="Pfam" id="PF01119">
    <property type="entry name" value="DNA_mis_repair"/>
    <property type="match status" value="1"/>
</dbReference>
<reference evidence="8 9" key="1">
    <citation type="submission" date="2017-02" db="EMBL/GenBank/DDBJ databases">
        <authorList>
            <person name="Peterson S.W."/>
        </authorList>
    </citation>
    <scope>NUCLEOTIDE SEQUENCE [LARGE SCALE GENOMIC DNA]</scope>
    <source>
        <strain evidence="8 9">DSM 15102</strain>
    </source>
</reference>
<feature type="domain" description="DNA mismatch repair protein S5" evidence="7">
    <location>
        <begin position="209"/>
        <end position="327"/>
    </location>
</feature>
<dbReference type="CDD" id="cd00782">
    <property type="entry name" value="MutL_Trans"/>
    <property type="match status" value="1"/>
</dbReference>
<dbReference type="Gene3D" id="3.30.1540.20">
    <property type="entry name" value="MutL, C-terminal domain, dimerisation subdomain"/>
    <property type="match status" value="1"/>
</dbReference>
<feature type="domain" description="MutL C-terminal dimerisation" evidence="6">
    <location>
        <begin position="453"/>
        <end position="595"/>
    </location>
</feature>
<keyword evidence="2 4" id="KW-0227">DNA damage</keyword>
<dbReference type="RefSeq" id="WP_087677582.1">
    <property type="nucleotide sequence ID" value="NZ_FUWV01000001.1"/>
</dbReference>
<dbReference type="InterPro" id="IPR014721">
    <property type="entry name" value="Ribsml_uS5_D2-typ_fold_subgr"/>
</dbReference>
<comment type="function">
    <text evidence="4">This protein is involved in the repair of mismatches in DNA. It is required for dam-dependent methyl-directed DNA mismatch repair. May act as a 'molecular matchmaker', a protein that promotes the formation of a stable complex between two or more DNA-binding proteins in an ATP-dependent manner without itself being part of a final effector complex.</text>
</comment>
<sequence length="639" mass="73413">MGKIRLLDYQTTNKIAAGEVITNPASVIKELLENSIDAKSNRIIIEIKKGGKEKILIKDNGVGISADDVLLAFKRHATSKIHSIEDLEYATTLGFRGEALASIASISKIDIKTREKNAKSGIHVKIHGGKVILHEEIGCTKGTSLTVEDIFYNTPARYKYLKKDSIESGYISSIVEKIALSHPEISFRFINEGRQVFHTPGNNDLYSCIYCLYGKKFADDLIEIQYENHPLKIFGYIGKPQLCRSNKKYQIFFVNHRYVKNRILSQALQEAYKGLIMIHKYPVCILNIQVPSSMLDVNVHPAKTEILFRHESLIYLLIKEAIREILKEKKLIPEVNLNSTINHEIENIKVKVENTQQEEISFTDIFHRNESIKVKENFSKNDIYKESNDHNKKDKKGNNSNCKISKLPISLQKSQRKDQKYKSEKTFLKDLKEKNRLSPQQHSLLEELKDGKIIGQIFSTYIIIEIPNGLLFIDQHAAHERVTFNRLKKQYNKNQVISQKILTPIYIDVSYQEYQLILEILPILKKLGFEIKSSGVNTIIVNSVPVLLGEPQNKNYLLEIINNLESLKNINESYEKEEKIISMACKSAIKAHDSLDNKEIYQLIQDLINTEQPYTCPHGRPTIIKVTQHELEKLFKRIQ</sequence>
<dbReference type="NCBIfam" id="TIGR00585">
    <property type="entry name" value="mutl"/>
    <property type="match status" value="1"/>
</dbReference>
<evidence type="ECO:0000256" key="4">
    <source>
        <dbReference type="HAMAP-Rule" id="MF_00149"/>
    </source>
</evidence>
<evidence type="ECO:0000313" key="8">
    <source>
        <dbReference type="EMBL" id="SJZ34148.1"/>
    </source>
</evidence>
<dbReference type="SUPFAM" id="SSF55874">
    <property type="entry name" value="ATPase domain of HSP90 chaperone/DNA topoisomerase II/histidine kinase"/>
    <property type="match status" value="1"/>
</dbReference>
<dbReference type="InterPro" id="IPR014790">
    <property type="entry name" value="MutL_C"/>
</dbReference>
<evidence type="ECO:0000256" key="2">
    <source>
        <dbReference type="ARBA" id="ARBA00022763"/>
    </source>
</evidence>
<keyword evidence="9" id="KW-1185">Reference proteome</keyword>
<dbReference type="GO" id="GO:0140664">
    <property type="term" value="F:ATP-dependent DNA damage sensor activity"/>
    <property type="evidence" value="ECO:0007669"/>
    <property type="project" value="InterPro"/>
</dbReference>
<dbReference type="SMART" id="SM00853">
    <property type="entry name" value="MutL_C"/>
    <property type="match status" value="1"/>
</dbReference>
<dbReference type="Pfam" id="PF08676">
    <property type="entry name" value="MutL_C"/>
    <property type="match status" value="1"/>
</dbReference>
<dbReference type="GO" id="GO:0030983">
    <property type="term" value="F:mismatched DNA binding"/>
    <property type="evidence" value="ECO:0007669"/>
    <property type="project" value="InterPro"/>
</dbReference>
<gene>
    <name evidence="4" type="primary">mutL</name>
    <name evidence="8" type="ORF">SAMN02745973_00130</name>
</gene>
<accession>A0A1T4JVH0</accession>
<dbReference type="GO" id="GO:0005524">
    <property type="term" value="F:ATP binding"/>
    <property type="evidence" value="ECO:0007669"/>
    <property type="project" value="InterPro"/>
</dbReference>
<evidence type="ECO:0000256" key="1">
    <source>
        <dbReference type="ARBA" id="ARBA00006082"/>
    </source>
</evidence>
<proteinExistence type="inferred from homology"/>
<evidence type="ECO:0000256" key="5">
    <source>
        <dbReference type="SAM" id="MobiDB-lite"/>
    </source>
</evidence>
<dbReference type="EMBL" id="FUWV01000001">
    <property type="protein sequence ID" value="SJZ34148.1"/>
    <property type="molecule type" value="Genomic_DNA"/>
</dbReference>
<dbReference type="AlphaFoldDB" id="A0A1T4JVH0"/>
<comment type="similarity">
    <text evidence="1 4">Belongs to the DNA mismatch repair MutL/HexB family.</text>
</comment>
<evidence type="ECO:0000256" key="3">
    <source>
        <dbReference type="ARBA" id="ARBA00023204"/>
    </source>
</evidence>